<feature type="domain" description="VWFA" evidence="1">
    <location>
        <begin position="422"/>
        <end position="608"/>
    </location>
</feature>
<evidence type="ECO:0000313" key="3">
    <source>
        <dbReference type="Proteomes" id="UP000054537"/>
    </source>
</evidence>
<dbReference type="eggNOG" id="COG4249">
    <property type="taxonomic scope" value="Bacteria"/>
</dbReference>
<dbReference type="EMBL" id="JRTT01000141">
    <property type="protein sequence ID" value="KHD71999.1"/>
    <property type="molecule type" value="Genomic_DNA"/>
</dbReference>
<evidence type="ECO:0000259" key="1">
    <source>
        <dbReference type="PROSITE" id="PS50234"/>
    </source>
</evidence>
<dbReference type="Pfam" id="PF13531">
    <property type="entry name" value="SBP_bac_11"/>
    <property type="match status" value="1"/>
</dbReference>
<comment type="caution">
    <text evidence="2">The sequence shown here is derived from an EMBL/GenBank/DDBJ whole genome shotgun (WGS) entry which is preliminary data.</text>
</comment>
<organism evidence="2 3">
    <name type="scientific">Actinoplanes utahensis</name>
    <dbReference type="NCBI Taxonomy" id="1869"/>
    <lineage>
        <taxon>Bacteria</taxon>
        <taxon>Bacillati</taxon>
        <taxon>Actinomycetota</taxon>
        <taxon>Actinomycetes</taxon>
        <taxon>Micromonosporales</taxon>
        <taxon>Micromonosporaceae</taxon>
        <taxon>Actinoplanes</taxon>
    </lineage>
</organism>
<dbReference type="Gene3D" id="3.40.50.410">
    <property type="entry name" value="von Willebrand factor, type A domain"/>
    <property type="match status" value="1"/>
</dbReference>
<gene>
    <name evidence="2" type="ORF">MB27_42535</name>
</gene>
<dbReference type="InterPro" id="IPR002035">
    <property type="entry name" value="VWF_A"/>
</dbReference>
<dbReference type="Proteomes" id="UP000054537">
    <property type="component" value="Unassembled WGS sequence"/>
</dbReference>
<name>A0A0A6UCJ1_ACTUT</name>
<dbReference type="SMART" id="SM00327">
    <property type="entry name" value="VWA"/>
    <property type="match status" value="1"/>
</dbReference>
<accession>A0A0A6UCJ1</accession>
<proteinExistence type="predicted"/>
<dbReference type="STRING" id="1869.MB27_42535"/>
<dbReference type="AlphaFoldDB" id="A0A0A6UCJ1"/>
<protein>
    <recommendedName>
        <fullName evidence="1">VWFA domain-containing protein</fullName>
    </recommendedName>
</protein>
<evidence type="ECO:0000313" key="2">
    <source>
        <dbReference type="EMBL" id="KHD71999.1"/>
    </source>
</evidence>
<dbReference type="OrthoDB" id="491589at2"/>
<reference evidence="2 3" key="1">
    <citation type="submission" date="2014-10" db="EMBL/GenBank/DDBJ databases">
        <title>Draft genome sequence of Actinoplanes utahensis NRRL 12052.</title>
        <authorList>
            <person name="Velasco-Bucheli B."/>
            <person name="del Cerro C."/>
            <person name="Hormigo D."/>
            <person name="Garcia J.L."/>
            <person name="Acebal C."/>
            <person name="Arroyo M."/>
            <person name="de la Mata I."/>
        </authorList>
    </citation>
    <scope>NUCLEOTIDE SEQUENCE [LARGE SCALE GENOMIC DNA]</scope>
    <source>
        <strain evidence="2 3">NRRL 12052</strain>
    </source>
</reference>
<dbReference type="PROSITE" id="PS50234">
    <property type="entry name" value="VWFA"/>
    <property type="match status" value="1"/>
</dbReference>
<dbReference type="SUPFAM" id="SSF53300">
    <property type="entry name" value="vWA-like"/>
    <property type="match status" value="1"/>
</dbReference>
<dbReference type="RefSeq" id="WP_043533901.1">
    <property type="nucleotide sequence ID" value="NZ_BAABKU010000010.1"/>
</dbReference>
<keyword evidence="3" id="KW-1185">Reference proteome</keyword>
<sequence length="612" mass="64108">MAVTIGLANLGLAFYALDAVENRWVKLTAAMMAAAVGLSAAGFVEFHTRLIDGIVPPGPMRSRPAVAAAAATIMVAAAIVTVLELTRADGACPQALELRVLTAPEGVPAVRELTHEYALVTARANNGCPAVYPYVYAAGTATVSGALARRWADAATERPLEQIGPRPDLWLPDSVLDVRRVQDIVVKGALPTPLERVTSIATSPIVLAGTDVPDVPDSDTHTLPELVSALLSRTDRQPSLAAPDPAASPAGLLAADVYLRGAGGELVGPDVAHRRARVVFDSTDSAADEAGVLCAFLREGKAPPAVLTSLRTWQRFAAGRALGGGCQVPLPAPADLPEPVVLKSAPALDHPFVQFTWTGERQRRAVEGFRDWLRSEDADAHLSAAGLGEPHPACSDLDLNACVPHDPDRTLALYEKAKRPGRVLLAVDASGSMAEAGRFTVAVQGVGQALGRLGPSDEVGLWSFPAARGRGSYELVAVAPGSDRHRRAVTDTLRTVRPAGVTPLYDTVLDGMGSLAARPGGDRIRAMVVLTDGEDSGGGPGLRATVDRVRRLAAAGIRLYVIATGEARCDNLQGAGPLYQLARAGRGECLRAAPEAVPETMARLFENLWSGQ</sequence>
<dbReference type="InterPro" id="IPR036465">
    <property type="entry name" value="vWFA_dom_sf"/>
</dbReference>
<dbReference type="eggNOG" id="COG2304">
    <property type="taxonomic scope" value="Bacteria"/>
</dbReference>